<evidence type="ECO:0008006" key="4">
    <source>
        <dbReference type="Google" id="ProtNLM"/>
    </source>
</evidence>
<dbReference type="Gene3D" id="2.60.120.10">
    <property type="entry name" value="Jelly Rolls"/>
    <property type="match status" value="1"/>
</dbReference>
<sequence>MTNNAAPTVRKFDTAHSDRTTQLPDHRIRITPAVEATEGGPLSAYGATFGQGERAKLPAPYEEVWVIVRGLLRLNWNGDSLTVGAGEYLHVPRNSPGEVEALEETTLVCVSVPAH</sequence>
<dbReference type="KEGG" id="nav:JQS30_00435"/>
<gene>
    <name evidence="2" type="ORF">JQS30_00435</name>
</gene>
<evidence type="ECO:0000313" key="2">
    <source>
        <dbReference type="EMBL" id="QSB05449.1"/>
    </source>
</evidence>
<evidence type="ECO:0000256" key="1">
    <source>
        <dbReference type="SAM" id="MobiDB-lite"/>
    </source>
</evidence>
<dbReference type="SUPFAM" id="SSF51182">
    <property type="entry name" value="RmlC-like cupins"/>
    <property type="match status" value="1"/>
</dbReference>
<dbReference type="Proteomes" id="UP000662939">
    <property type="component" value="Chromosome"/>
</dbReference>
<name>A0A895XQ03_9ACTN</name>
<feature type="region of interest" description="Disordered" evidence="1">
    <location>
        <begin position="1"/>
        <end position="20"/>
    </location>
</feature>
<feature type="compositionally biased region" description="Basic and acidic residues" evidence="1">
    <location>
        <begin position="10"/>
        <end position="20"/>
    </location>
</feature>
<keyword evidence="3" id="KW-1185">Reference proteome</keyword>
<dbReference type="AlphaFoldDB" id="A0A895XQ03"/>
<dbReference type="InterPro" id="IPR014710">
    <property type="entry name" value="RmlC-like_jellyroll"/>
</dbReference>
<evidence type="ECO:0000313" key="3">
    <source>
        <dbReference type="Proteomes" id="UP000662939"/>
    </source>
</evidence>
<accession>A0A895XQ03</accession>
<dbReference type="RefSeq" id="WP_213171457.1">
    <property type="nucleotide sequence ID" value="NZ_CP070496.1"/>
</dbReference>
<dbReference type="InterPro" id="IPR011051">
    <property type="entry name" value="RmlC_Cupin_sf"/>
</dbReference>
<protein>
    <recommendedName>
        <fullName evidence="4">Cupin domain-containing protein</fullName>
    </recommendedName>
</protein>
<reference evidence="2" key="1">
    <citation type="submission" date="2021-02" db="EMBL/GenBank/DDBJ databases">
        <title>Natronoglycomyces albus gen. nov., sp. nov, a haloalkaliphilic actinobacterium from a soda solonchak soil.</title>
        <authorList>
            <person name="Sorokin D.Y."/>
            <person name="Khijniak T.V."/>
            <person name="Zakharycheva A.P."/>
            <person name="Boueva O.V."/>
            <person name="Ariskina E.V."/>
            <person name="Hahnke R.L."/>
            <person name="Bunk B."/>
            <person name="Sproer C."/>
            <person name="Schumann P."/>
            <person name="Evtushenko L.I."/>
            <person name="Kublanov I.V."/>
        </authorList>
    </citation>
    <scope>NUCLEOTIDE SEQUENCE</scope>
    <source>
        <strain evidence="2">DSM 106290</strain>
    </source>
</reference>
<organism evidence="2 3">
    <name type="scientific">Natronoglycomyces albus</name>
    <dbReference type="NCBI Taxonomy" id="2811108"/>
    <lineage>
        <taxon>Bacteria</taxon>
        <taxon>Bacillati</taxon>
        <taxon>Actinomycetota</taxon>
        <taxon>Actinomycetes</taxon>
        <taxon>Glycomycetales</taxon>
        <taxon>Glycomycetaceae</taxon>
        <taxon>Natronoglycomyces</taxon>
    </lineage>
</organism>
<proteinExistence type="predicted"/>
<dbReference type="EMBL" id="CP070496">
    <property type="protein sequence ID" value="QSB05449.1"/>
    <property type="molecule type" value="Genomic_DNA"/>
</dbReference>